<dbReference type="PANTHER" id="PTHR43253:SF1">
    <property type="entry name" value="TRICORN PROTEASE HOMOLOG 2-RELATED"/>
    <property type="match status" value="1"/>
</dbReference>
<dbReference type="InterPro" id="IPR005151">
    <property type="entry name" value="Tail-specific_protease"/>
</dbReference>
<dbReference type="CDD" id="cd10828">
    <property type="entry name" value="cpPDZ_Tricorn-protease"/>
    <property type="match status" value="1"/>
</dbReference>
<keyword evidence="11" id="KW-1185">Reference proteome</keyword>
<name>A0ABV7Y4D4_9ACTN</name>
<dbReference type="SUPFAM" id="SSF50156">
    <property type="entry name" value="PDZ domain-like"/>
    <property type="match status" value="1"/>
</dbReference>
<dbReference type="Pfam" id="PF14684">
    <property type="entry name" value="Tricorn_C1"/>
    <property type="match status" value="1"/>
</dbReference>
<keyword evidence="6 7" id="KW-0720">Serine protease</keyword>
<dbReference type="EMBL" id="JBHRZH010000001">
    <property type="protein sequence ID" value="MFC3759456.1"/>
    <property type="molecule type" value="Genomic_DNA"/>
</dbReference>
<keyword evidence="5 7" id="KW-0378">Hydrolase</keyword>
<evidence type="ECO:0000256" key="3">
    <source>
        <dbReference type="ARBA" id="ARBA00022490"/>
    </source>
</evidence>
<proteinExistence type="inferred from homology"/>
<evidence type="ECO:0000256" key="2">
    <source>
        <dbReference type="ARBA" id="ARBA00008524"/>
    </source>
</evidence>
<evidence type="ECO:0000256" key="7">
    <source>
        <dbReference type="PIRNR" id="PIRNR036421"/>
    </source>
</evidence>
<evidence type="ECO:0000256" key="8">
    <source>
        <dbReference type="SAM" id="MobiDB-lite"/>
    </source>
</evidence>
<comment type="similarity">
    <text evidence="2 7">Belongs to the peptidase S41B family.</text>
</comment>
<comment type="caution">
    <text evidence="10">The sequence shown here is derived from an EMBL/GenBank/DDBJ whole genome shotgun (WGS) entry which is preliminary data.</text>
</comment>
<dbReference type="Gene3D" id="3.90.226.10">
    <property type="entry name" value="2-enoyl-CoA Hydratase, Chain A, domain 1"/>
    <property type="match status" value="1"/>
</dbReference>
<dbReference type="SUPFAM" id="SSF52096">
    <property type="entry name" value="ClpP/crotonase"/>
    <property type="match status" value="1"/>
</dbReference>
<reference evidence="11" key="1">
    <citation type="journal article" date="2019" name="Int. J. Syst. Evol. Microbiol.">
        <title>The Global Catalogue of Microorganisms (GCM) 10K type strain sequencing project: providing services to taxonomists for standard genome sequencing and annotation.</title>
        <authorList>
            <consortium name="The Broad Institute Genomics Platform"/>
            <consortium name="The Broad Institute Genome Sequencing Center for Infectious Disease"/>
            <person name="Wu L."/>
            <person name="Ma J."/>
        </authorList>
    </citation>
    <scope>NUCLEOTIDE SEQUENCE [LARGE SCALE GENOMIC DNA]</scope>
    <source>
        <strain evidence="11">CGMCC 4.7241</strain>
    </source>
</reference>
<dbReference type="Gene3D" id="2.30.42.10">
    <property type="match status" value="1"/>
</dbReference>
<dbReference type="Gene3D" id="2.120.10.60">
    <property type="entry name" value="Tricorn protease N-terminal domain"/>
    <property type="match status" value="1"/>
</dbReference>
<dbReference type="Proteomes" id="UP001595699">
    <property type="component" value="Unassembled WGS sequence"/>
</dbReference>
<feature type="region of interest" description="Disordered" evidence="8">
    <location>
        <begin position="267"/>
        <end position="297"/>
    </location>
</feature>
<feature type="domain" description="Tail specific protease" evidence="9">
    <location>
        <begin position="814"/>
        <end position="1020"/>
    </location>
</feature>
<protein>
    <recommendedName>
        <fullName evidence="7">Tricorn protease homolog</fullName>
        <ecNumber evidence="7">3.4.21.-</ecNumber>
    </recommendedName>
</protein>
<dbReference type="Pfam" id="PF26549">
    <property type="entry name" value="Tricorn_N"/>
    <property type="match status" value="1"/>
</dbReference>
<sequence length="1059" mass="114377">MPASSYLRFPHLHADQLTFVAEDDVWVAPLEGGRAFRLSADHVPVTSPRFSNDGSTIAWTSTRDAAPEVFVAPTEGGPSRRLTYWGAGRTNVRGWLPDGRVLAVSTVGQMYLRHWYAHAVPLDGGPSERLPYGLASDLAVNANGKVLTSTPSMAEPAWRKRYLGGTASRLWIGDSSGDFTRLFEDIGYSLAFPLWWGDRIGFVSEHEGTGQLYSAQQDGSDLRRHTDQPFYVRHATADGDRVVFQSGGDLWLIDGLDAEPQRLDVKLGGASTGRQPRPAAAGKELRNAAPDRTGRGSAVEVRGTIHWLTHRDGPARALAATPGARRRLPVVLGETGKAAWVTDAEGDDALELGSIDGGQSSTTQPDRFAAGDLGRVLGLAASPDGKWLVAASHDGRLLRIDVESHDVQEIARSGYGEVTGISFSPDSAWVAWSQPTAWRLKQIRIARLADLEVVDVTPVRFFDFDPVFTGDGKHLAFLSVRSLDPVYDSYVFDLSFPGGFRPHLVPLAATTPSPFAASRDGRAVGPESNGDKADGPPETVVDVEGLAERIVPFPVEAARYSELQAVEGGVVWQRQPLTGVLGDDLAGPEAERPRTKLERFDFAKRKVDVLVEALDAAWPTGDGKRLVVKDKDALKVIPADRKVDPSDTESAFTVDLSRVRAVIDPGAEWTQGYAEVGRLMRDNFWRADLAGHDWAAAQAKYQPLVERLGSHDDFVDLLWELQGEMDASHAYVNPQPNGGDPAKKLGLLGADLRRDGQVWRVARILPGESSDPKARSPLSGPGAAVRTGDAIVAVDGRPVDAVQGPGPLLVGTAGKPVELAIAPADGGDVRHIVVTPLADEEALRYQAYIAGRRAYVHEESGGRLGYLHVPDMIGSGWAQLHRDLRVEVVREGLIVDVRRNRGGHTSQLVVEKLARKIVGWTTARGFDEPRSYPEDAPRGAVVAVADQFAGSDGDIVTSAIKALGIGPVVGQRTWGGVIGIDGKYTLVDGTSVTQPRYSFWLEGRGWDVENYGVDPDVEVPMTPSDWSEGRDPQLDTAIRIALESLAETPARTAPEPPPV</sequence>
<evidence type="ECO:0000259" key="9">
    <source>
        <dbReference type="SMART" id="SM00245"/>
    </source>
</evidence>
<dbReference type="Gene3D" id="3.30.750.44">
    <property type="match status" value="1"/>
</dbReference>
<dbReference type="CDD" id="cd07562">
    <property type="entry name" value="Peptidase_S41_TRI"/>
    <property type="match status" value="1"/>
</dbReference>
<evidence type="ECO:0000313" key="10">
    <source>
        <dbReference type="EMBL" id="MFC3759456.1"/>
    </source>
</evidence>
<dbReference type="SUPFAM" id="SSF69322">
    <property type="entry name" value="Tricorn protease domain 2"/>
    <property type="match status" value="1"/>
</dbReference>
<dbReference type="Pfam" id="PF03572">
    <property type="entry name" value="Peptidase_S41"/>
    <property type="match status" value="1"/>
</dbReference>
<dbReference type="RefSeq" id="WP_205122151.1">
    <property type="nucleotide sequence ID" value="NZ_JAFBCM010000001.1"/>
</dbReference>
<dbReference type="InterPro" id="IPR029045">
    <property type="entry name" value="ClpP/crotonase-like_dom_sf"/>
</dbReference>
<keyword evidence="3 7" id="KW-0963">Cytoplasm</keyword>
<comment type="function">
    <text evidence="7">Degrades oligopeptides.</text>
</comment>
<dbReference type="InterPro" id="IPR029414">
    <property type="entry name" value="Tricorn_PDZ"/>
</dbReference>
<dbReference type="InterPro" id="IPR012393">
    <property type="entry name" value="Tricorn_protease"/>
</dbReference>
<evidence type="ECO:0000256" key="4">
    <source>
        <dbReference type="ARBA" id="ARBA00022670"/>
    </source>
</evidence>
<dbReference type="InterPro" id="IPR028204">
    <property type="entry name" value="Tricorn_C1"/>
</dbReference>
<accession>A0ABV7Y4D4</accession>
<evidence type="ECO:0000313" key="11">
    <source>
        <dbReference type="Proteomes" id="UP001595699"/>
    </source>
</evidence>
<dbReference type="PANTHER" id="PTHR43253">
    <property type="entry name" value="TRICORN PROTEASE HOMOLOG 2-RELATED"/>
    <property type="match status" value="1"/>
</dbReference>
<dbReference type="SMART" id="SM00245">
    <property type="entry name" value="TSPc"/>
    <property type="match status" value="1"/>
</dbReference>
<organism evidence="10 11">
    <name type="scientific">Tenggerimyces flavus</name>
    <dbReference type="NCBI Taxonomy" id="1708749"/>
    <lineage>
        <taxon>Bacteria</taxon>
        <taxon>Bacillati</taxon>
        <taxon>Actinomycetota</taxon>
        <taxon>Actinomycetes</taxon>
        <taxon>Propionibacteriales</taxon>
        <taxon>Nocardioidaceae</taxon>
        <taxon>Tenggerimyces</taxon>
    </lineage>
</organism>
<dbReference type="Pfam" id="PF26550">
    <property type="entry name" value="Tricorn_2nd"/>
    <property type="match status" value="1"/>
</dbReference>
<comment type="subcellular location">
    <subcellularLocation>
        <location evidence="1 7">Cytoplasm</location>
    </subcellularLocation>
</comment>
<gene>
    <name evidence="10" type="ORF">ACFOUW_01270</name>
</gene>
<dbReference type="InterPro" id="IPR015943">
    <property type="entry name" value="WD40/YVTN_repeat-like_dom_sf"/>
</dbReference>
<evidence type="ECO:0000256" key="5">
    <source>
        <dbReference type="ARBA" id="ARBA00022801"/>
    </source>
</evidence>
<dbReference type="Gene3D" id="2.130.10.10">
    <property type="entry name" value="YVTN repeat-like/Quinoprotein amine dehydrogenase"/>
    <property type="match status" value="1"/>
</dbReference>
<evidence type="ECO:0000256" key="1">
    <source>
        <dbReference type="ARBA" id="ARBA00004496"/>
    </source>
</evidence>
<keyword evidence="4 7" id="KW-0645">Protease</keyword>
<feature type="region of interest" description="Disordered" evidence="8">
    <location>
        <begin position="516"/>
        <end position="538"/>
    </location>
</feature>
<dbReference type="PIRSF" id="PIRSF036421">
    <property type="entry name" value="Tricorn_protease"/>
    <property type="match status" value="1"/>
</dbReference>
<evidence type="ECO:0000256" key="6">
    <source>
        <dbReference type="ARBA" id="ARBA00022825"/>
    </source>
</evidence>
<dbReference type="Pfam" id="PF14685">
    <property type="entry name" value="PDZ_Tricorn"/>
    <property type="match status" value="1"/>
</dbReference>
<dbReference type="SUPFAM" id="SSF69304">
    <property type="entry name" value="Tricorn protease N-terminal domain"/>
    <property type="match status" value="1"/>
</dbReference>
<dbReference type="InterPro" id="IPR036034">
    <property type="entry name" value="PDZ_sf"/>
</dbReference>
<dbReference type="EC" id="3.4.21.-" evidence="7"/>